<comment type="caution">
    <text evidence="1">The sequence shown here is derived from an EMBL/GenBank/DDBJ whole genome shotgun (WGS) entry which is preliminary data.</text>
</comment>
<evidence type="ECO:0000313" key="1">
    <source>
        <dbReference type="EMBL" id="EYB88630.1"/>
    </source>
</evidence>
<dbReference type="Proteomes" id="UP000024635">
    <property type="component" value="Unassembled WGS sequence"/>
</dbReference>
<proteinExistence type="predicted"/>
<name>A0A016SDC6_9BILA</name>
<organism evidence="1 2">
    <name type="scientific">Ancylostoma ceylanicum</name>
    <dbReference type="NCBI Taxonomy" id="53326"/>
    <lineage>
        <taxon>Eukaryota</taxon>
        <taxon>Metazoa</taxon>
        <taxon>Ecdysozoa</taxon>
        <taxon>Nematoda</taxon>
        <taxon>Chromadorea</taxon>
        <taxon>Rhabditida</taxon>
        <taxon>Rhabditina</taxon>
        <taxon>Rhabditomorpha</taxon>
        <taxon>Strongyloidea</taxon>
        <taxon>Ancylostomatidae</taxon>
        <taxon>Ancylostomatinae</taxon>
        <taxon>Ancylostoma</taxon>
    </lineage>
</organism>
<dbReference type="EMBL" id="JARK01001579">
    <property type="protein sequence ID" value="EYB88630.1"/>
    <property type="molecule type" value="Genomic_DNA"/>
</dbReference>
<keyword evidence="2" id="KW-1185">Reference proteome</keyword>
<gene>
    <name evidence="1" type="primary">Acey_s0243.g3465</name>
    <name evidence="1" type="ORF">Y032_0243g3465</name>
</gene>
<sequence length="112" mass="12626">MKSQIRGAILLEEYTGSRTHTTVQELAYSNRWTMIFCVSFTDGIWRHSYKWHTSPQTRKPLQMSSLNCGSQIIGLPQSDQLKGLNPNWPVQAPPKNWALAACLHGCPAIVQT</sequence>
<accession>A0A016SDC6</accession>
<dbReference type="AlphaFoldDB" id="A0A016SDC6"/>
<reference evidence="2" key="1">
    <citation type="journal article" date="2015" name="Nat. Genet.">
        <title>The genome and transcriptome of the zoonotic hookworm Ancylostoma ceylanicum identify infection-specific gene families.</title>
        <authorList>
            <person name="Schwarz E.M."/>
            <person name="Hu Y."/>
            <person name="Antoshechkin I."/>
            <person name="Miller M.M."/>
            <person name="Sternberg P.W."/>
            <person name="Aroian R.V."/>
        </authorList>
    </citation>
    <scope>NUCLEOTIDE SEQUENCE</scope>
    <source>
        <strain evidence="2">HY135</strain>
    </source>
</reference>
<protein>
    <submittedName>
        <fullName evidence="1">Uncharacterized protein</fullName>
    </submittedName>
</protein>
<evidence type="ECO:0000313" key="2">
    <source>
        <dbReference type="Proteomes" id="UP000024635"/>
    </source>
</evidence>